<dbReference type="PANTHER" id="PTHR48081">
    <property type="entry name" value="AB HYDROLASE SUPERFAMILY PROTEIN C4A8.06C"/>
    <property type="match status" value="1"/>
</dbReference>
<evidence type="ECO:0000256" key="1">
    <source>
        <dbReference type="ARBA" id="ARBA00022801"/>
    </source>
</evidence>
<gene>
    <name evidence="3" type="ORF">JI741_01225</name>
</gene>
<comment type="caution">
    <text evidence="3">The sequence shown here is derived from an EMBL/GenBank/DDBJ whole genome shotgun (WGS) entry which is preliminary data.</text>
</comment>
<dbReference type="Proteomes" id="UP000613030">
    <property type="component" value="Unassembled WGS sequence"/>
</dbReference>
<dbReference type="Gene3D" id="3.40.50.1820">
    <property type="entry name" value="alpha/beta hydrolase"/>
    <property type="match status" value="1"/>
</dbReference>
<dbReference type="InterPro" id="IPR050300">
    <property type="entry name" value="GDXG_lipolytic_enzyme"/>
</dbReference>
<dbReference type="PANTHER" id="PTHR48081:SF8">
    <property type="entry name" value="ALPHA_BETA HYDROLASE FOLD-3 DOMAIN-CONTAINING PROTEIN-RELATED"/>
    <property type="match status" value="1"/>
</dbReference>
<proteinExistence type="predicted"/>
<sequence>MNNLKEERKGFDSLGLSYAVEADVRVESAIFGGVTSYWFTPPNIASPEVVIYTHGGGYIYGSLKSHRAMVSHFAKALGRRILFVEYSLAPEKTFPTALNETVAVIQHLHRTFPEVQFSLMGDSAGGNLALSVALNLKQLDAPAPLYQILLSPWLNMDTVYPSYSQNEKLDPIISKDFLRYAASQYAGGKDIGHPLMSPIHGDFRGLSPTLTLVGAKEVLRDDSLVLHAASVKAGATSVLQVFENANHVWMLTDIESKDSKDALRAMQEFLTLQEIADIKVMP</sequence>
<dbReference type="InterPro" id="IPR013094">
    <property type="entry name" value="AB_hydrolase_3"/>
</dbReference>
<feature type="domain" description="Alpha/beta hydrolase fold-3" evidence="2">
    <location>
        <begin position="50"/>
        <end position="250"/>
    </location>
</feature>
<name>A0ABS1KKP9_9BACT</name>
<dbReference type="SUPFAM" id="SSF53474">
    <property type="entry name" value="alpha/beta-Hydrolases"/>
    <property type="match status" value="1"/>
</dbReference>
<keyword evidence="4" id="KW-1185">Reference proteome</keyword>
<dbReference type="EMBL" id="JAERRB010000001">
    <property type="protein sequence ID" value="MBL0739813.1"/>
    <property type="molecule type" value="Genomic_DNA"/>
</dbReference>
<dbReference type="Pfam" id="PF07859">
    <property type="entry name" value="Abhydrolase_3"/>
    <property type="match status" value="1"/>
</dbReference>
<evidence type="ECO:0000313" key="3">
    <source>
        <dbReference type="EMBL" id="MBL0739813.1"/>
    </source>
</evidence>
<protein>
    <submittedName>
        <fullName evidence="3">Alpha/beta hydrolase</fullName>
    </submittedName>
</protein>
<reference evidence="3 4" key="1">
    <citation type="submission" date="2021-01" db="EMBL/GenBank/DDBJ databases">
        <title>Chryseolinea sp. Jin1 Genome sequencing and assembly.</title>
        <authorList>
            <person name="Kim I."/>
        </authorList>
    </citation>
    <scope>NUCLEOTIDE SEQUENCE [LARGE SCALE GENOMIC DNA]</scope>
    <source>
        <strain evidence="3 4">Jin1</strain>
    </source>
</reference>
<evidence type="ECO:0000313" key="4">
    <source>
        <dbReference type="Proteomes" id="UP000613030"/>
    </source>
</evidence>
<evidence type="ECO:0000259" key="2">
    <source>
        <dbReference type="Pfam" id="PF07859"/>
    </source>
</evidence>
<organism evidence="3 4">
    <name type="scientific">Chryseolinea lacunae</name>
    <dbReference type="NCBI Taxonomy" id="2801331"/>
    <lineage>
        <taxon>Bacteria</taxon>
        <taxon>Pseudomonadati</taxon>
        <taxon>Bacteroidota</taxon>
        <taxon>Cytophagia</taxon>
        <taxon>Cytophagales</taxon>
        <taxon>Fulvivirgaceae</taxon>
        <taxon>Chryseolinea</taxon>
    </lineage>
</organism>
<keyword evidence="1 3" id="KW-0378">Hydrolase</keyword>
<dbReference type="GO" id="GO:0016787">
    <property type="term" value="F:hydrolase activity"/>
    <property type="evidence" value="ECO:0007669"/>
    <property type="project" value="UniProtKB-KW"/>
</dbReference>
<accession>A0ABS1KKP9</accession>
<dbReference type="InterPro" id="IPR029058">
    <property type="entry name" value="AB_hydrolase_fold"/>
</dbReference>
<dbReference type="RefSeq" id="WP_202006780.1">
    <property type="nucleotide sequence ID" value="NZ_JAERRB010000001.1"/>
</dbReference>